<dbReference type="EMBL" id="JANJYJ010000005">
    <property type="protein sequence ID" value="KAK3212705.1"/>
    <property type="molecule type" value="Genomic_DNA"/>
</dbReference>
<gene>
    <name evidence="1" type="ORF">Dsin_017411</name>
</gene>
<dbReference type="AlphaFoldDB" id="A0AAE0E6W2"/>
<proteinExistence type="predicted"/>
<protein>
    <submittedName>
        <fullName evidence="1">Uncharacterized protein</fullName>
    </submittedName>
</protein>
<dbReference type="PANTHER" id="PTHR47481">
    <property type="match status" value="1"/>
</dbReference>
<comment type="caution">
    <text evidence="1">The sequence shown here is derived from an EMBL/GenBank/DDBJ whole genome shotgun (WGS) entry which is preliminary data.</text>
</comment>
<dbReference type="Proteomes" id="UP001281410">
    <property type="component" value="Unassembled WGS sequence"/>
</dbReference>
<evidence type="ECO:0000313" key="1">
    <source>
        <dbReference type="EMBL" id="KAK3212705.1"/>
    </source>
</evidence>
<evidence type="ECO:0000313" key="2">
    <source>
        <dbReference type="Proteomes" id="UP001281410"/>
    </source>
</evidence>
<name>A0AAE0E6W2_9ROSI</name>
<reference evidence="1" key="1">
    <citation type="journal article" date="2023" name="Plant J.">
        <title>Genome sequences and population genomics provide insights into the demographic history, inbreeding, and mutation load of two 'living fossil' tree species of Dipteronia.</title>
        <authorList>
            <person name="Feng Y."/>
            <person name="Comes H.P."/>
            <person name="Chen J."/>
            <person name="Zhu S."/>
            <person name="Lu R."/>
            <person name="Zhang X."/>
            <person name="Li P."/>
            <person name="Qiu J."/>
            <person name="Olsen K.M."/>
            <person name="Qiu Y."/>
        </authorList>
    </citation>
    <scope>NUCLEOTIDE SEQUENCE</scope>
    <source>
        <strain evidence="1">NBL</strain>
    </source>
</reference>
<keyword evidence="2" id="KW-1185">Reference proteome</keyword>
<accession>A0AAE0E6W2</accession>
<dbReference type="Pfam" id="PF14223">
    <property type="entry name" value="Retrotran_gag_2"/>
    <property type="match status" value="1"/>
</dbReference>
<organism evidence="1 2">
    <name type="scientific">Dipteronia sinensis</name>
    <dbReference type="NCBI Taxonomy" id="43782"/>
    <lineage>
        <taxon>Eukaryota</taxon>
        <taxon>Viridiplantae</taxon>
        <taxon>Streptophyta</taxon>
        <taxon>Embryophyta</taxon>
        <taxon>Tracheophyta</taxon>
        <taxon>Spermatophyta</taxon>
        <taxon>Magnoliopsida</taxon>
        <taxon>eudicotyledons</taxon>
        <taxon>Gunneridae</taxon>
        <taxon>Pentapetalae</taxon>
        <taxon>rosids</taxon>
        <taxon>malvids</taxon>
        <taxon>Sapindales</taxon>
        <taxon>Sapindaceae</taxon>
        <taxon>Hippocastanoideae</taxon>
        <taxon>Acereae</taxon>
        <taxon>Dipteronia</taxon>
    </lineage>
</organism>
<dbReference type="PANTHER" id="PTHR47481:SF9">
    <property type="entry name" value="RETROTRANSPOSON GAG DOMAIN-CONTAINING PROTEIN"/>
    <property type="match status" value="1"/>
</dbReference>
<sequence length="97" mass="10443">MGVALSIITRSTTSAQAWVKLEVAYANRSNTRKLGLLDSLTNVSLEDKSVADYMHGIKNILDNLELIGHPIDDGATVMHTLDGLGSTYMPLASCLSH</sequence>